<dbReference type="STRING" id="1618023.UH38_21460"/>
<feature type="modified residue" description="N6-lipoyllysine" evidence="3 4">
    <location>
        <position position="65"/>
    </location>
</feature>
<accession>A0A0D8ZLW3</accession>
<dbReference type="SUPFAM" id="SSF51230">
    <property type="entry name" value="Single hybrid motif"/>
    <property type="match status" value="1"/>
</dbReference>
<evidence type="ECO:0000256" key="2">
    <source>
        <dbReference type="ARBA" id="ARBA00022823"/>
    </source>
</evidence>
<dbReference type="AlphaFoldDB" id="A0A0D8ZLW3"/>
<comment type="caution">
    <text evidence="6">The sequence shown here is derived from an EMBL/GenBank/DDBJ whole genome shotgun (WGS) entry which is preliminary data.</text>
</comment>
<dbReference type="PROSITE" id="PS50968">
    <property type="entry name" value="BIOTINYL_LIPOYL"/>
    <property type="match status" value="1"/>
</dbReference>
<sequence length="130" mass="14016">MALEYPDDLKYLDSHEYVRMDGDIATIGISAFAVDQLGDIVFLELPEVGDVVTKGETFGSVESVKAVEDLYPAVSGTVIERNEAVVEAPEQVASDPYGEGWLLKVRVSDAGEADEETLTADAYRAQVEGS</sequence>
<dbReference type="PANTHER" id="PTHR11715">
    <property type="entry name" value="GLYCINE CLEAVAGE SYSTEM H PROTEIN"/>
    <property type="match status" value="1"/>
</dbReference>
<comment type="subunit">
    <text evidence="3">The glycine cleavage system is composed of four proteins: P, T, L and H.</text>
</comment>
<dbReference type="InterPro" id="IPR011053">
    <property type="entry name" value="Single_hybrid_motif"/>
</dbReference>
<proteinExistence type="inferred from homology"/>
<feature type="domain" description="Lipoyl-binding" evidence="5">
    <location>
        <begin position="24"/>
        <end position="106"/>
    </location>
</feature>
<dbReference type="InterPro" id="IPR000089">
    <property type="entry name" value="Biotin_lipoyl"/>
</dbReference>
<dbReference type="NCBIfam" id="TIGR00527">
    <property type="entry name" value="gcvH"/>
    <property type="match status" value="1"/>
</dbReference>
<dbReference type="PROSITE" id="PS00189">
    <property type="entry name" value="LIPOYL"/>
    <property type="match status" value="1"/>
</dbReference>
<reference evidence="6 7" key="1">
    <citation type="submission" date="2015-02" db="EMBL/GenBank/DDBJ databases">
        <title>Draft genome of a novel marine cyanobacterium (Chroococcales) isolated from South Atlantic Ocean.</title>
        <authorList>
            <person name="Rigonato J."/>
            <person name="Alvarenga D.O."/>
            <person name="Branco L.H."/>
            <person name="Varani A.M."/>
            <person name="Brandini F.P."/>
            <person name="Fiore M.F."/>
        </authorList>
    </citation>
    <scope>NUCLEOTIDE SEQUENCE [LARGE SCALE GENOMIC DNA]</scope>
    <source>
        <strain evidence="6 7">CENA595</strain>
    </source>
</reference>
<gene>
    <name evidence="3" type="primary">gcvH</name>
    <name evidence="6" type="ORF">UH38_21460</name>
</gene>
<dbReference type="HAMAP" id="MF_00272">
    <property type="entry name" value="GcvH"/>
    <property type="match status" value="1"/>
</dbReference>
<dbReference type="OrthoDB" id="9796712at2"/>
<dbReference type="GO" id="GO:0019464">
    <property type="term" value="P:glycine decarboxylation via glycine cleavage system"/>
    <property type="evidence" value="ECO:0007669"/>
    <property type="project" value="UniProtKB-UniRule"/>
</dbReference>
<dbReference type="GO" id="GO:0005829">
    <property type="term" value="C:cytosol"/>
    <property type="evidence" value="ECO:0007669"/>
    <property type="project" value="TreeGrafter"/>
</dbReference>
<dbReference type="Gene3D" id="2.40.50.100">
    <property type="match status" value="1"/>
</dbReference>
<dbReference type="GO" id="GO:0009249">
    <property type="term" value="P:protein lipoylation"/>
    <property type="evidence" value="ECO:0007669"/>
    <property type="project" value="TreeGrafter"/>
</dbReference>
<name>A0A0D8ZLW3_9CYAN</name>
<dbReference type="NCBIfam" id="NF002270">
    <property type="entry name" value="PRK01202.1"/>
    <property type="match status" value="1"/>
</dbReference>
<dbReference type="GO" id="GO:0005960">
    <property type="term" value="C:glycine cleavage complex"/>
    <property type="evidence" value="ECO:0007669"/>
    <property type="project" value="InterPro"/>
</dbReference>
<protein>
    <recommendedName>
        <fullName evidence="3">Glycine cleavage system H protein</fullName>
    </recommendedName>
</protein>
<keyword evidence="7" id="KW-1185">Reference proteome</keyword>
<evidence type="ECO:0000256" key="4">
    <source>
        <dbReference type="PIRSR" id="PIRSR617453-50"/>
    </source>
</evidence>
<evidence type="ECO:0000259" key="5">
    <source>
        <dbReference type="PROSITE" id="PS50968"/>
    </source>
</evidence>
<evidence type="ECO:0000313" key="7">
    <source>
        <dbReference type="Proteomes" id="UP000032452"/>
    </source>
</evidence>
<dbReference type="Pfam" id="PF01597">
    <property type="entry name" value="GCV_H"/>
    <property type="match status" value="1"/>
</dbReference>
<dbReference type="InterPro" id="IPR002930">
    <property type="entry name" value="GCV_H"/>
</dbReference>
<evidence type="ECO:0000256" key="1">
    <source>
        <dbReference type="ARBA" id="ARBA00009249"/>
    </source>
</evidence>
<comment type="function">
    <text evidence="3">The glycine cleavage system catalyzes the degradation of glycine. The H protein shuttles the methylamine group of glycine from the P protein to the T protein.</text>
</comment>
<organism evidence="6 7">
    <name type="scientific">Aliterella atlantica CENA595</name>
    <dbReference type="NCBI Taxonomy" id="1618023"/>
    <lineage>
        <taxon>Bacteria</taxon>
        <taxon>Bacillati</taxon>
        <taxon>Cyanobacteriota</taxon>
        <taxon>Cyanophyceae</taxon>
        <taxon>Chroococcidiopsidales</taxon>
        <taxon>Aliterellaceae</taxon>
        <taxon>Aliterella</taxon>
    </lineage>
</organism>
<dbReference type="InterPro" id="IPR003016">
    <property type="entry name" value="2-oxoA_DH_lipoyl-BS"/>
</dbReference>
<dbReference type="InterPro" id="IPR033753">
    <property type="entry name" value="GCV_H/Fam206"/>
</dbReference>
<keyword evidence="2 3" id="KW-0450">Lipoyl</keyword>
<evidence type="ECO:0000313" key="6">
    <source>
        <dbReference type="EMBL" id="KJH69808.1"/>
    </source>
</evidence>
<dbReference type="Proteomes" id="UP000032452">
    <property type="component" value="Unassembled WGS sequence"/>
</dbReference>
<dbReference type="PANTHER" id="PTHR11715:SF3">
    <property type="entry name" value="GLYCINE CLEAVAGE SYSTEM H PROTEIN-RELATED"/>
    <property type="match status" value="1"/>
</dbReference>
<dbReference type="EMBL" id="JYON01000033">
    <property type="protein sequence ID" value="KJH69808.1"/>
    <property type="molecule type" value="Genomic_DNA"/>
</dbReference>
<dbReference type="RefSeq" id="WP_045056745.1">
    <property type="nucleotide sequence ID" value="NZ_CAWMDP010000030.1"/>
</dbReference>
<comment type="cofactor">
    <cofactor evidence="3">
        <name>(R)-lipoate</name>
        <dbReference type="ChEBI" id="CHEBI:83088"/>
    </cofactor>
    <text evidence="3">Binds 1 lipoyl cofactor covalently.</text>
</comment>
<evidence type="ECO:0000256" key="3">
    <source>
        <dbReference type="HAMAP-Rule" id="MF_00272"/>
    </source>
</evidence>
<dbReference type="PATRIC" id="fig|1618023.3.peg.2596"/>
<dbReference type="InterPro" id="IPR017453">
    <property type="entry name" value="GCV_H_sub"/>
</dbReference>
<comment type="similarity">
    <text evidence="1 3">Belongs to the GcvH family.</text>
</comment>
<dbReference type="CDD" id="cd06848">
    <property type="entry name" value="GCS_H"/>
    <property type="match status" value="1"/>
</dbReference>